<gene>
    <name evidence="1" type="ORF">HNP32_000043</name>
</gene>
<accession>A0A7W7IL43</accession>
<name>A0A7W7IL43_9CAUL</name>
<proteinExistence type="predicted"/>
<dbReference type="Proteomes" id="UP000539957">
    <property type="component" value="Unassembled WGS sequence"/>
</dbReference>
<keyword evidence="2" id="KW-1185">Reference proteome</keyword>
<sequence>MIELLFSAALAASPVAGESQSLGACIWSRLPAADQQQILTAYDRGMTSATNALQHRDLRLMGAAPDCAGRTDLPTLWVRSAVAGHIVQTGAAAAVLAEKGVDRARLDAAWSAAPAEARDCALANAAKVFAIDGPVCVNRRASEAFARELGLDPTARADRKASGQTLTYMNAKALELIALTLIARAPRS</sequence>
<dbReference type="EMBL" id="JACHKY010000001">
    <property type="protein sequence ID" value="MBB4796329.1"/>
    <property type="molecule type" value="Genomic_DNA"/>
</dbReference>
<protein>
    <submittedName>
        <fullName evidence="1">Uncharacterized protein</fullName>
    </submittedName>
</protein>
<dbReference type="AlphaFoldDB" id="A0A7W7IL43"/>
<reference evidence="1 2" key="1">
    <citation type="submission" date="2020-08" db="EMBL/GenBank/DDBJ databases">
        <title>Functional genomics of gut bacteria from endangered species of beetles.</title>
        <authorList>
            <person name="Carlos-Shanley C."/>
        </authorList>
    </citation>
    <scope>NUCLEOTIDE SEQUENCE [LARGE SCALE GENOMIC DNA]</scope>
    <source>
        <strain evidence="1 2">S00123</strain>
    </source>
</reference>
<organism evidence="1 2">
    <name type="scientific">Brevundimonas bullata</name>
    <dbReference type="NCBI Taxonomy" id="13160"/>
    <lineage>
        <taxon>Bacteria</taxon>
        <taxon>Pseudomonadati</taxon>
        <taxon>Pseudomonadota</taxon>
        <taxon>Alphaproteobacteria</taxon>
        <taxon>Caulobacterales</taxon>
        <taxon>Caulobacteraceae</taxon>
        <taxon>Brevundimonas</taxon>
    </lineage>
</organism>
<evidence type="ECO:0000313" key="1">
    <source>
        <dbReference type="EMBL" id="MBB4796329.1"/>
    </source>
</evidence>
<evidence type="ECO:0000313" key="2">
    <source>
        <dbReference type="Proteomes" id="UP000539957"/>
    </source>
</evidence>
<comment type="caution">
    <text evidence="1">The sequence shown here is derived from an EMBL/GenBank/DDBJ whole genome shotgun (WGS) entry which is preliminary data.</text>
</comment>
<dbReference type="RefSeq" id="WP_184265586.1">
    <property type="nucleotide sequence ID" value="NZ_JACHKY010000001.1"/>
</dbReference>